<reference evidence="3" key="1">
    <citation type="submission" date="2020-12" db="EMBL/GenBank/DDBJ databases">
        <title>Bacterial taxonomy.</title>
        <authorList>
            <person name="Pan X."/>
        </authorList>
    </citation>
    <scope>NUCLEOTIDE SEQUENCE</scope>
    <source>
        <strain evidence="3">KCTC 52957</strain>
    </source>
</reference>
<accession>A0A934IJY9</accession>
<evidence type="ECO:0000256" key="2">
    <source>
        <dbReference type="SAM" id="SignalP"/>
    </source>
</evidence>
<name>A0A934IJY9_9RHOB</name>
<keyword evidence="4" id="KW-1185">Reference proteome</keyword>
<organism evidence="3 4">
    <name type="scientific">Palleronia pontilimi</name>
    <dbReference type="NCBI Taxonomy" id="1964209"/>
    <lineage>
        <taxon>Bacteria</taxon>
        <taxon>Pseudomonadati</taxon>
        <taxon>Pseudomonadota</taxon>
        <taxon>Alphaproteobacteria</taxon>
        <taxon>Rhodobacterales</taxon>
        <taxon>Roseobacteraceae</taxon>
        <taxon>Palleronia</taxon>
    </lineage>
</organism>
<gene>
    <name evidence="3" type="ORF">ILP92_16465</name>
</gene>
<evidence type="ECO:0000313" key="3">
    <source>
        <dbReference type="EMBL" id="MBJ3764336.1"/>
    </source>
</evidence>
<comment type="caution">
    <text evidence="3">The sequence shown here is derived from an EMBL/GenBank/DDBJ whole genome shotgun (WGS) entry which is preliminary data.</text>
</comment>
<protein>
    <submittedName>
        <fullName evidence="3">Uncharacterized protein</fullName>
    </submittedName>
</protein>
<dbReference type="EMBL" id="JAEKPD010000022">
    <property type="protein sequence ID" value="MBJ3764336.1"/>
    <property type="molecule type" value="Genomic_DNA"/>
</dbReference>
<dbReference type="RefSeq" id="WP_198917510.1">
    <property type="nucleotide sequence ID" value="NZ_JAEKPD010000022.1"/>
</dbReference>
<feature type="signal peptide" evidence="2">
    <location>
        <begin position="1"/>
        <end position="23"/>
    </location>
</feature>
<dbReference type="Proteomes" id="UP000642488">
    <property type="component" value="Unassembled WGS sequence"/>
</dbReference>
<feature type="chain" id="PRO_5037342903" evidence="2">
    <location>
        <begin position="24"/>
        <end position="150"/>
    </location>
</feature>
<evidence type="ECO:0000256" key="1">
    <source>
        <dbReference type="SAM" id="MobiDB-lite"/>
    </source>
</evidence>
<proteinExistence type="predicted"/>
<sequence>MQFLTVPRVTLLGAALAAGGCPAAQGAAPAQQARPVVALDCAAAEARLPGACRALKDALRAIAPGAVQRVMDDLSRAPTRPGDLALALRIADARVRLDWRHGADALRPGPSAPLRPGAAPGPLVRRLLADLPDPLRPKARARPAFDPPEP</sequence>
<evidence type="ECO:0000313" key="4">
    <source>
        <dbReference type="Proteomes" id="UP000642488"/>
    </source>
</evidence>
<keyword evidence="2" id="KW-0732">Signal</keyword>
<dbReference type="AlphaFoldDB" id="A0A934IJY9"/>
<feature type="region of interest" description="Disordered" evidence="1">
    <location>
        <begin position="131"/>
        <end position="150"/>
    </location>
</feature>